<dbReference type="OrthoDB" id="416253at2759"/>
<feature type="binding site" evidence="5">
    <location>
        <position position="137"/>
    </location>
    <ligand>
        <name>substrate</name>
    </ligand>
</feature>
<keyword evidence="3" id="KW-0560">Oxidoreductase</keyword>
<evidence type="ECO:0000256" key="6">
    <source>
        <dbReference type="PIRSR" id="PIRSR000097-3"/>
    </source>
</evidence>
<evidence type="ECO:0000259" key="7">
    <source>
        <dbReference type="Pfam" id="PF00248"/>
    </source>
</evidence>
<dbReference type="PANTHER" id="PTHR43827:SF3">
    <property type="entry name" value="NADP-DEPENDENT OXIDOREDUCTASE DOMAIN-CONTAINING PROTEIN"/>
    <property type="match status" value="1"/>
</dbReference>
<evidence type="ECO:0000313" key="9">
    <source>
        <dbReference type="Proteomes" id="UP000054549"/>
    </source>
</evidence>
<dbReference type="InterPro" id="IPR020471">
    <property type="entry name" value="AKR"/>
</dbReference>
<dbReference type="AlphaFoldDB" id="A0A0C2WJ03"/>
<keyword evidence="2" id="KW-0521">NADP</keyword>
<keyword evidence="9" id="KW-1185">Reference proteome</keyword>
<evidence type="ECO:0000256" key="4">
    <source>
        <dbReference type="PIRSR" id="PIRSR000097-1"/>
    </source>
</evidence>
<dbReference type="PIRSF" id="PIRSF000097">
    <property type="entry name" value="AKR"/>
    <property type="match status" value="1"/>
</dbReference>
<reference evidence="8 9" key="1">
    <citation type="submission" date="2014-04" db="EMBL/GenBank/DDBJ databases">
        <title>Evolutionary Origins and Diversification of the Mycorrhizal Mutualists.</title>
        <authorList>
            <consortium name="DOE Joint Genome Institute"/>
            <consortium name="Mycorrhizal Genomics Consortium"/>
            <person name="Kohler A."/>
            <person name="Kuo A."/>
            <person name="Nagy L.G."/>
            <person name="Floudas D."/>
            <person name="Copeland A."/>
            <person name="Barry K.W."/>
            <person name="Cichocki N."/>
            <person name="Veneault-Fourrey C."/>
            <person name="LaButti K."/>
            <person name="Lindquist E.A."/>
            <person name="Lipzen A."/>
            <person name="Lundell T."/>
            <person name="Morin E."/>
            <person name="Murat C."/>
            <person name="Riley R."/>
            <person name="Ohm R."/>
            <person name="Sun H."/>
            <person name="Tunlid A."/>
            <person name="Henrissat B."/>
            <person name="Grigoriev I.V."/>
            <person name="Hibbett D.S."/>
            <person name="Martin F."/>
        </authorList>
    </citation>
    <scope>NUCLEOTIDE SEQUENCE [LARGE SCALE GENOMIC DNA]</scope>
    <source>
        <strain evidence="8 9">Koide BX008</strain>
    </source>
</reference>
<dbReference type="Gene3D" id="3.20.20.100">
    <property type="entry name" value="NADP-dependent oxidoreductase domain"/>
    <property type="match status" value="1"/>
</dbReference>
<dbReference type="GO" id="GO:0016616">
    <property type="term" value="F:oxidoreductase activity, acting on the CH-OH group of donors, NAD or NADP as acceptor"/>
    <property type="evidence" value="ECO:0007669"/>
    <property type="project" value="UniProtKB-ARBA"/>
</dbReference>
<evidence type="ECO:0000313" key="8">
    <source>
        <dbReference type="EMBL" id="KIL56641.1"/>
    </source>
</evidence>
<dbReference type="Proteomes" id="UP000054549">
    <property type="component" value="Unassembled WGS sequence"/>
</dbReference>
<dbReference type="InterPro" id="IPR036812">
    <property type="entry name" value="NAD(P)_OxRdtase_dom_sf"/>
</dbReference>
<dbReference type="InterPro" id="IPR044494">
    <property type="entry name" value="AKR3C2/3"/>
</dbReference>
<comment type="similarity">
    <text evidence="1">Belongs to the aldo/keto reductase family.</text>
</comment>
<dbReference type="HOGENOM" id="CLU_023205_0_3_1"/>
<dbReference type="InParanoid" id="A0A0C2WJ03"/>
<dbReference type="CDD" id="cd19120">
    <property type="entry name" value="AKR_AKR3C2-3"/>
    <property type="match status" value="1"/>
</dbReference>
<dbReference type="STRING" id="946122.A0A0C2WJ03"/>
<evidence type="ECO:0000256" key="1">
    <source>
        <dbReference type="ARBA" id="ARBA00007905"/>
    </source>
</evidence>
<protein>
    <recommendedName>
        <fullName evidence="7">NADP-dependent oxidoreductase domain-containing protein</fullName>
    </recommendedName>
</protein>
<dbReference type="InterPro" id="IPR023210">
    <property type="entry name" value="NADP_OxRdtase_dom"/>
</dbReference>
<dbReference type="PANTHER" id="PTHR43827">
    <property type="entry name" value="2,5-DIKETO-D-GLUCONIC ACID REDUCTASE"/>
    <property type="match status" value="1"/>
</dbReference>
<proteinExistence type="inferred from homology"/>
<dbReference type="EMBL" id="KN818410">
    <property type="protein sequence ID" value="KIL56641.1"/>
    <property type="molecule type" value="Genomic_DNA"/>
</dbReference>
<gene>
    <name evidence="8" type="ORF">M378DRAFT_181911</name>
</gene>
<dbReference type="SUPFAM" id="SSF51430">
    <property type="entry name" value="NAD(P)-linked oxidoreductase"/>
    <property type="match status" value="1"/>
</dbReference>
<dbReference type="Pfam" id="PF00248">
    <property type="entry name" value="Aldo_ket_red"/>
    <property type="match status" value="1"/>
</dbReference>
<feature type="active site" description="Proton donor" evidence="4">
    <location>
        <position position="76"/>
    </location>
</feature>
<feature type="site" description="Lowers pKa of active site Tyr" evidence="6">
    <location>
        <position position="101"/>
    </location>
</feature>
<sequence length="345" mass="38668">MGVFRLVSFLSRNGFIRSSYSTTVAHSVRSFTLLDGTTIPWIGWGNGTGKAQKNAVECGHLALESGIRHIDTAQIYYNEKETGEAIQRSSISRDDVYVTSKLSTADYNDPIVLKDVVNSVQGSLDRLGFIPDLYLIHYPYVVKQGDLKALWNIFEDLKDQGKLKSIGVSNFRPQDLEAVLDGAKHKPVVNQVRQSFHLQPSFHRTFGQLEYHPYTLVHLKPVLDIQTKHGIVTQSYGVLAPLIRHPTGGPLKPILERIAKRLSTTLGKKVDANTVLMLWTRAQGVVVVTASGNPDRIKNLGKIAILPDLLTEEIDEITAVGKMIHYRYYTEHMENDFPLPNLPRE</sequence>
<name>A0A0C2WJ03_AMAMK</name>
<dbReference type="PRINTS" id="PR00069">
    <property type="entry name" value="ALDKETRDTASE"/>
</dbReference>
<feature type="domain" description="NADP-dependent oxidoreductase" evidence="7">
    <location>
        <begin position="48"/>
        <end position="197"/>
    </location>
</feature>
<evidence type="ECO:0000256" key="5">
    <source>
        <dbReference type="PIRSR" id="PIRSR000097-2"/>
    </source>
</evidence>
<dbReference type="GO" id="GO:0016652">
    <property type="term" value="F:oxidoreductase activity, acting on NAD(P)H as acceptor"/>
    <property type="evidence" value="ECO:0007669"/>
    <property type="project" value="InterPro"/>
</dbReference>
<evidence type="ECO:0000256" key="3">
    <source>
        <dbReference type="ARBA" id="ARBA00023002"/>
    </source>
</evidence>
<accession>A0A0C2WJ03</accession>
<evidence type="ECO:0000256" key="2">
    <source>
        <dbReference type="ARBA" id="ARBA00022857"/>
    </source>
</evidence>
<organism evidence="8 9">
    <name type="scientific">Amanita muscaria (strain Koide BX008)</name>
    <dbReference type="NCBI Taxonomy" id="946122"/>
    <lineage>
        <taxon>Eukaryota</taxon>
        <taxon>Fungi</taxon>
        <taxon>Dikarya</taxon>
        <taxon>Basidiomycota</taxon>
        <taxon>Agaricomycotina</taxon>
        <taxon>Agaricomycetes</taxon>
        <taxon>Agaricomycetidae</taxon>
        <taxon>Agaricales</taxon>
        <taxon>Pluteineae</taxon>
        <taxon>Amanitaceae</taxon>
        <taxon>Amanita</taxon>
    </lineage>
</organism>